<dbReference type="Gene3D" id="3.30.420.10">
    <property type="entry name" value="Ribonuclease H-like superfamily/Ribonuclease H"/>
    <property type="match status" value="1"/>
</dbReference>
<feature type="region of interest" description="Disordered" evidence="5">
    <location>
        <begin position="237"/>
        <end position="302"/>
    </location>
</feature>
<comment type="caution">
    <text evidence="7">The sequence shown here is derived from an EMBL/GenBank/DDBJ whole genome shotgun (WGS) entry which is preliminary data.</text>
</comment>
<evidence type="ECO:0000256" key="5">
    <source>
        <dbReference type="SAM" id="MobiDB-lite"/>
    </source>
</evidence>
<dbReference type="EMBL" id="JARBHB010000004">
    <property type="protein sequence ID" value="KAJ8886744.1"/>
    <property type="molecule type" value="Genomic_DNA"/>
</dbReference>
<keyword evidence="1" id="KW-0805">Transcription regulation</keyword>
<feature type="domain" description="BZIP" evidence="6">
    <location>
        <begin position="325"/>
        <end position="377"/>
    </location>
</feature>
<dbReference type="Gene3D" id="1.20.5.170">
    <property type="match status" value="1"/>
</dbReference>
<dbReference type="InterPro" id="IPR046347">
    <property type="entry name" value="bZIP_sf"/>
</dbReference>
<proteinExistence type="predicted"/>
<dbReference type="Proteomes" id="UP001159363">
    <property type="component" value="Chromosome X"/>
</dbReference>
<dbReference type="PANTHER" id="PTHR15284">
    <property type="entry name" value="NUCLEAR FACTOR INTERLEUKIN-3-REGULATED PROTEIN"/>
    <property type="match status" value="1"/>
</dbReference>
<evidence type="ECO:0000256" key="3">
    <source>
        <dbReference type="ARBA" id="ARBA00023163"/>
    </source>
</evidence>
<feature type="compositionally biased region" description="Polar residues" evidence="5">
    <location>
        <begin position="237"/>
        <end position="266"/>
    </location>
</feature>
<evidence type="ECO:0000256" key="1">
    <source>
        <dbReference type="ARBA" id="ARBA00023015"/>
    </source>
</evidence>
<keyword evidence="3" id="KW-0804">Transcription</keyword>
<evidence type="ECO:0000256" key="2">
    <source>
        <dbReference type="ARBA" id="ARBA00023125"/>
    </source>
</evidence>
<dbReference type="InterPro" id="IPR047229">
    <property type="entry name" value="NFIL3-like"/>
</dbReference>
<dbReference type="PANTHER" id="PTHR15284:SF0">
    <property type="entry name" value="GH23983P"/>
    <property type="match status" value="1"/>
</dbReference>
<dbReference type="Pfam" id="PF07716">
    <property type="entry name" value="bZIP_2"/>
    <property type="match status" value="1"/>
</dbReference>
<feature type="region of interest" description="Disordered" evidence="5">
    <location>
        <begin position="579"/>
        <end position="600"/>
    </location>
</feature>
<evidence type="ECO:0000313" key="7">
    <source>
        <dbReference type="EMBL" id="KAJ8886744.1"/>
    </source>
</evidence>
<dbReference type="CDD" id="cd14694">
    <property type="entry name" value="bZIP_NFIL3"/>
    <property type="match status" value="1"/>
</dbReference>
<keyword evidence="8" id="KW-1185">Reference proteome</keyword>
<dbReference type="PROSITE" id="PS50217">
    <property type="entry name" value="BZIP"/>
    <property type="match status" value="1"/>
</dbReference>
<gene>
    <name evidence="7" type="ORF">PR048_012956</name>
</gene>
<name>A0ABQ9HQV0_9NEOP</name>
<sequence>MPHCIAARKTTRGGSTLHSMCALRVQNNARTPVNLLYATARTVFHTVDILRAALRRPLHAMCLKCPAGKPRPSTKRGTAGIVAGYRVTSLSVAVVVPEEPQDIIVVGFMDDSVADWSDCSPPTMTNQFRFLPGSLLDFRAWESWWTWLLVSGFSRGYNVSHTLAFQCSSIRTSLHPHRLSRLRCYKPPRSLHSITLHRMAYDVRTSNITVGSELLGNLVDALRHRIMVAEFVARQSGSPINGETPSLNSTMPGSHMHSSSLVSTAQGGMCGPDGPIMDSSRPGSPDREHNGYSPGPGFDLSNHLKRKELFSQRKQREFIPDNKKDESYWDRRRRNNEAAKRSREKRRFNDMILETRVVELSKENHVLKAQLAAIKDKFGISGESVVSVEQVMATLPTSEQVLNITKRAKLSGAPPPPIIYPPIPSPIPTSVIHQPVITNIGSPPTPFGHFHPQPIQDQTCHQHQLPVESNVMPEPEVYPYSFPLPPLHPPSLEQSNINVLNLSCSRSRVQSPYEVSSGDENSVSGPIALTTTIVSTGMNVNNCNNNNSHNSLPHKLRHKSHLGDKDAASALLALQNIKQEPGPRASPPWDGEGSSDERDSGISLGVDWMATTAHGLQQHTADGYDCTGDELQLKSELARLASESPDLNPIECLWDELDHRVRARQVRPKSIAQLMIWFQGEWRWVPVDILQTLVESMHGRLAAVIAARGLELKGGGNGNPKKIHRPVASSGTNPTCENLELTWPGIELGLLGRRRAG</sequence>
<dbReference type="InterPro" id="IPR047106">
    <property type="entry name" value="NFIL3-like_bZIP"/>
</dbReference>
<evidence type="ECO:0000256" key="4">
    <source>
        <dbReference type="ARBA" id="ARBA00023242"/>
    </source>
</evidence>
<dbReference type="InterPro" id="IPR036397">
    <property type="entry name" value="RNaseH_sf"/>
</dbReference>
<keyword evidence="4" id="KW-0539">Nucleus</keyword>
<accession>A0ABQ9HQV0</accession>
<dbReference type="SUPFAM" id="SSF57959">
    <property type="entry name" value="Leucine zipper domain"/>
    <property type="match status" value="1"/>
</dbReference>
<dbReference type="SMART" id="SM00338">
    <property type="entry name" value="BRLZ"/>
    <property type="match status" value="1"/>
</dbReference>
<reference evidence="7 8" key="1">
    <citation type="submission" date="2023-02" db="EMBL/GenBank/DDBJ databases">
        <title>LHISI_Scaffold_Assembly.</title>
        <authorList>
            <person name="Stuart O.P."/>
            <person name="Cleave R."/>
            <person name="Magrath M.J.L."/>
            <person name="Mikheyev A.S."/>
        </authorList>
    </citation>
    <scope>NUCLEOTIDE SEQUENCE [LARGE SCALE GENOMIC DNA]</scope>
    <source>
        <strain evidence="7">Daus_M_001</strain>
        <tissue evidence="7">Leg muscle</tissue>
    </source>
</reference>
<organism evidence="7 8">
    <name type="scientific">Dryococelus australis</name>
    <dbReference type="NCBI Taxonomy" id="614101"/>
    <lineage>
        <taxon>Eukaryota</taxon>
        <taxon>Metazoa</taxon>
        <taxon>Ecdysozoa</taxon>
        <taxon>Arthropoda</taxon>
        <taxon>Hexapoda</taxon>
        <taxon>Insecta</taxon>
        <taxon>Pterygota</taxon>
        <taxon>Neoptera</taxon>
        <taxon>Polyneoptera</taxon>
        <taxon>Phasmatodea</taxon>
        <taxon>Verophasmatodea</taxon>
        <taxon>Anareolatae</taxon>
        <taxon>Phasmatidae</taxon>
        <taxon>Eurycanthinae</taxon>
        <taxon>Dryococelus</taxon>
    </lineage>
</organism>
<evidence type="ECO:0000313" key="8">
    <source>
        <dbReference type="Proteomes" id="UP001159363"/>
    </source>
</evidence>
<evidence type="ECO:0000259" key="6">
    <source>
        <dbReference type="PROSITE" id="PS50217"/>
    </source>
</evidence>
<dbReference type="PROSITE" id="PS00036">
    <property type="entry name" value="BZIP_BASIC"/>
    <property type="match status" value="1"/>
</dbReference>
<protein>
    <recommendedName>
        <fullName evidence="6">BZIP domain-containing protein</fullName>
    </recommendedName>
</protein>
<keyword evidence="2" id="KW-0238">DNA-binding</keyword>
<dbReference type="InterPro" id="IPR004827">
    <property type="entry name" value="bZIP"/>
</dbReference>